<sequence>MSIEKILEKVDELQATNVAKIEEVKTQVVEDVSKTVDAVKSELTEQVAALEAKVASISAPELIRAPHKTIRGDVNRRVREQLASFYKGGNKLHSEIKLWESEDQHAAYLTEASTLIGSGAGIGGRTAYDPVFHKLRLYNPMRGLSRNVATDGSTYQFRAKTGNAGAAWGYAINNNLSSGPNPTTESMSVWQLNMQDINVQFPIRTAALDDIDGLEANVVDDMLSEFSQQEGLSMVLNNDQVGTTTTAYGGTNGLRGLNSYPGADPTYSGGEITTAAFGSSGYASTDGLSSIATYDQITTNGGTANNNVTYLDLIQFIHSLPQQYWSPNNKFMIHPLMLAGIRGLTDDNKTPVFERMSPLIYDGIVGKLLGFDVIVNSYMDSPISVGGGGSTDKFPMYFGDFQRGHTIVDRLSMVLRRYEQTAPGFITFYGEKRLATSVVDPFSIIRYRSTATGYE</sequence>
<dbReference type="NCBIfam" id="TIGR01554">
    <property type="entry name" value="major_cap_HK97"/>
    <property type="match status" value="1"/>
</dbReference>
<keyword evidence="2" id="KW-0946">Virion</keyword>
<organism evidence="4">
    <name type="scientific">uncultured Caudovirales phage</name>
    <dbReference type="NCBI Taxonomy" id="2100421"/>
    <lineage>
        <taxon>Viruses</taxon>
        <taxon>Duplodnaviria</taxon>
        <taxon>Heunggongvirae</taxon>
        <taxon>Uroviricota</taxon>
        <taxon>Caudoviricetes</taxon>
        <taxon>Peduoviridae</taxon>
        <taxon>Maltschvirus</taxon>
        <taxon>Maltschvirus maltsch</taxon>
    </lineage>
</organism>
<evidence type="ECO:0000313" key="4">
    <source>
        <dbReference type="EMBL" id="CAB4140319.1"/>
    </source>
</evidence>
<evidence type="ECO:0000256" key="1">
    <source>
        <dbReference type="ARBA" id="ARBA00004328"/>
    </source>
</evidence>
<dbReference type="InterPro" id="IPR054612">
    <property type="entry name" value="Phage_capsid-like_C"/>
</dbReference>
<comment type="subcellular location">
    <subcellularLocation>
        <location evidence="1">Virion</location>
    </subcellularLocation>
</comment>
<feature type="domain" description="Phage capsid-like C-terminal" evidence="3">
    <location>
        <begin position="129"/>
        <end position="445"/>
    </location>
</feature>
<evidence type="ECO:0000256" key="2">
    <source>
        <dbReference type="ARBA" id="ARBA00022844"/>
    </source>
</evidence>
<reference evidence="4" key="1">
    <citation type="submission" date="2020-04" db="EMBL/GenBank/DDBJ databases">
        <authorList>
            <person name="Chiriac C."/>
            <person name="Salcher M."/>
            <person name="Ghai R."/>
            <person name="Kavagutti S V."/>
        </authorList>
    </citation>
    <scope>NUCLEOTIDE SEQUENCE</scope>
</reference>
<gene>
    <name evidence="4" type="ORF">UFOVP405_33</name>
</gene>
<dbReference type="Pfam" id="PF05065">
    <property type="entry name" value="Phage_capsid"/>
    <property type="match status" value="1"/>
</dbReference>
<protein>
    <submittedName>
        <fullName evidence="4">Major_cap_HK97, phage major capsid protein, HK97 family</fullName>
    </submittedName>
</protein>
<accession>A0A6J5M982</accession>
<name>A0A6J5M982_9CAUD</name>
<dbReference type="EMBL" id="LR796378">
    <property type="protein sequence ID" value="CAB4140319.1"/>
    <property type="molecule type" value="Genomic_DNA"/>
</dbReference>
<proteinExistence type="predicted"/>
<dbReference type="InterPro" id="IPR024455">
    <property type="entry name" value="Phage_capsid"/>
</dbReference>
<evidence type="ECO:0000259" key="3">
    <source>
        <dbReference type="Pfam" id="PF05065"/>
    </source>
</evidence>
<dbReference type="GO" id="GO:0044423">
    <property type="term" value="C:virion component"/>
    <property type="evidence" value="ECO:0007669"/>
    <property type="project" value="UniProtKB-KW"/>
</dbReference>
<dbReference type="SUPFAM" id="SSF56563">
    <property type="entry name" value="Major capsid protein gp5"/>
    <property type="match status" value="1"/>
</dbReference>